<accession>A0A9X3Z7A9</accession>
<evidence type="ECO:0000259" key="5">
    <source>
        <dbReference type="Pfam" id="PF25963"/>
    </source>
</evidence>
<evidence type="ECO:0000259" key="4">
    <source>
        <dbReference type="Pfam" id="PF25917"/>
    </source>
</evidence>
<dbReference type="InterPro" id="IPR058625">
    <property type="entry name" value="MdtA-like_BSH"/>
</dbReference>
<evidence type="ECO:0000313" key="6">
    <source>
        <dbReference type="EMBL" id="MDA5194055.1"/>
    </source>
</evidence>
<reference evidence="6" key="1">
    <citation type="submission" date="2022-08" db="EMBL/GenBank/DDBJ databases">
        <authorList>
            <person name="Vandamme P."/>
            <person name="Hettiarachchi A."/>
            <person name="Peeters C."/>
            <person name="Cnockaert M."/>
            <person name="Carlier A."/>
        </authorList>
    </citation>
    <scope>NUCLEOTIDE SEQUENCE</scope>
    <source>
        <strain evidence="6">LMG 31809</strain>
    </source>
</reference>
<dbReference type="Gene3D" id="1.10.287.470">
    <property type="entry name" value="Helix hairpin bin"/>
    <property type="match status" value="1"/>
</dbReference>
<reference evidence="6" key="2">
    <citation type="journal article" date="2023" name="Syst. Appl. Microbiol.">
        <title>Govania unica gen. nov., sp. nov., a rare biosphere bacterium that represents a novel family in the class Alphaproteobacteria.</title>
        <authorList>
            <person name="Vandamme P."/>
            <person name="Peeters C."/>
            <person name="Hettiarachchi A."/>
            <person name="Cnockaert M."/>
            <person name="Carlier A."/>
        </authorList>
    </citation>
    <scope>NUCLEOTIDE SEQUENCE</scope>
    <source>
        <strain evidence="6">LMG 31809</strain>
    </source>
</reference>
<dbReference type="InterPro" id="IPR058634">
    <property type="entry name" value="AaeA-lik-b-barrel"/>
</dbReference>
<keyword evidence="2" id="KW-0175">Coiled coil</keyword>
<dbReference type="Gene3D" id="2.40.50.100">
    <property type="match status" value="1"/>
</dbReference>
<evidence type="ECO:0000256" key="2">
    <source>
        <dbReference type="SAM" id="Coils"/>
    </source>
</evidence>
<dbReference type="InterPro" id="IPR050739">
    <property type="entry name" value="MFP"/>
</dbReference>
<dbReference type="AlphaFoldDB" id="A0A9X3Z7A9"/>
<dbReference type="Pfam" id="PF25917">
    <property type="entry name" value="BSH_RND"/>
    <property type="match status" value="1"/>
</dbReference>
<sequence>MAPSELDLPPESAAPTSRSRRLRMALFLSVPVCLVLGGIYMWLTGGRYISTENAYVKRDMVSVSADVSGKVTAVGVKENQRVQAGQVLFTIDDEPYRIKLAEAEAELANERLKVEQMRASYREHQAAVVNAQQNVRYQQTEFERRRKLRVSGYAAEADYDKAFRALESARQSLATEQQGLQSALAALGGHPDVNIERHPQVLQAKAKRDSAQLNLARTAVRAPITGTISQSNKIIPGHYMIAGAPALSLVQRENSWVEANFKETDLTHMVVGQSATIHFDVFPGREFKARVLSIGAATGSEFSLLPPQNASGNWVKVVQRIPVRLHVEDQNADDILQAGLSAKVTVDTGYSRFSDATAAPRAADSDKLKN</sequence>
<dbReference type="GO" id="GO:0030313">
    <property type="term" value="C:cell envelope"/>
    <property type="evidence" value="ECO:0007669"/>
    <property type="project" value="UniProtKB-SubCell"/>
</dbReference>
<keyword evidence="3" id="KW-0472">Membrane</keyword>
<feature type="coiled-coil region" evidence="2">
    <location>
        <begin position="98"/>
        <end position="134"/>
    </location>
</feature>
<dbReference type="Gene3D" id="2.40.30.170">
    <property type="match status" value="1"/>
</dbReference>
<evidence type="ECO:0000256" key="3">
    <source>
        <dbReference type="SAM" id="Phobius"/>
    </source>
</evidence>
<feature type="domain" description="p-hydroxybenzoic acid efflux pump subunit AaeA-like beta-barrel" evidence="5">
    <location>
        <begin position="256"/>
        <end position="346"/>
    </location>
</feature>
<gene>
    <name evidence="6" type="ORF">NYP16_08845</name>
</gene>
<dbReference type="PANTHER" id="PTHR30386">
    <property type="entry name" value="MEMBRANE FUSION SUBUNIT OF EMRAB-TOLC MULTIDRUG EFFLUX PUMP"/>
    <property type="match status" value="1"/>
</dbReference>
<dbReference type="Proteomes" id="UP001141619">
    <property type="component" value="Unassembled WGS sequence"/>
</dbReference>
<proteinExistence type="predicted"/>
<keyword evidence="7" id="KW-1185">Reference proteome</keyword>
<keyword evidence="3" id="KW-1133">Transmembrane helix</keyword>
<comment type="subcellular location">
    <subcellularLocation>
        <location evidence="1">Cell envelope</location>
    </subcellularLocation>
</comment>
<evidence type="ECO:0000313" key="7">
    <source>
        <dbReference type="Proteomes" id="UP001141619"/>
    </source>
</evidence>
<keyword evidence="3" id="KW-0812">Transmembrane</keyword>
<feature type="transmembrane region" description="Helical" evidence="3">
    <location>
        <begin position="25"/>
        <end position="43"/>
    </location>
</feature>
<dbReference type="Pfam" id="PF25963">
    <property type="entry name" value="Beta-barrel_AAEA"/>
    <property type="match status" value="1"/>
</dbReference>
<protein>
    <submittedName>
        <fullName evidence="6">HlyD family secretion protein</fullName>
    </submittedName>
</protein>
<dbReference type="RefSeq" id="WP_274943761.1">
    <property type="nucleotide sequence ID" value="NZ_JANWOI010000003.1"/>
</dbReference>
<dbReference type="EMBL" id="JANWOI010000003">
    <property type="protein sequence ID" value="MDA5194055.1"/>
    <property type="molecule type" value="Genomic_DNA"/>
</dbReference>
<evidence type="ECO:0000256" key="1">
    <source>
        <dbReference type="ARBA" id="ARBA00004196"/>
    </source>
</evidence>
<comment type="caution">
    <text evidence="6">The sequence shown here is derived from an EMBL/GenBank/DDBJ whole genome shotgun (WGS) entry which is preliminary data.</text>
</comment>
<feature type="domain" description="Multidrug resistance protein MdtA-like barrel-sandwich hybrid" evidence="4">
    <location>
        <begin position="60"/>
        <end position="248"/>
    </location>
</feature>
<dbReference type="SUPFAM" id="SSF111369">
    <property type="entry name" value="HlyD-like secretion proteins"/>
    <property type="match status" value="1"/>
</dbReference>
<dbReference type="GO" id="GO:0055085">
    <property type="term" value="P:transmembrane transport"/>
    <property type="evidence" value="ECO:0007669"/>
    <property type="project" value="InterPro"/>
</dbReference>
<organism evidence="6 7">
    <name type="scientific">Govanella unica</name>
    <dbReference type="NCBI Taxonomy" id="2975056"/>
    <lineage>
        <taxon>Bacteria</taxon>
        <taxon>Pseudomonadati</taxon>
        <taxon>Pseudomonadota</taxon>
        <taxon>Alphaproteobacteria</taxon>
        <taxon>Emcibacterales</taxon>
        <taxon>Govanellaceae</taxon>
        <taxon>Govanella</taxon>
    </lineage>
</organism>
<name>A0A9X3Z7A9_9PROT</name>
<dbReference type="PANTHER" id="PTHR30386:SF19">
    <property type="entry name" value="MULTIDRUG EXPORT PROTEIN EMRA-RELATED"/>
    <property type="match status" value="1"/>
</dbReference>